<sequence>MVSPVTKTLAYIAACWRTANDDLVDSVIVQLTAQSFDKPEVIHERLAAVLLPLLLSLSLFATSARCRIPGLQHLAREVAQRYLDHAHAHPASVAPAALNSIVTSLVTTGQSDLILALVLPSIERIPIGADALRALLEEVHAKRQDIAVQTSLMNIDDALAKLTHKYAGNVILPSPIIATNSITKCSYEVQQIADILEGCLRMQSFTGYLAILDRLLAPEKLTKANAAYIKHILVPLIPELRKVIIDHGEYPTLSVFSAAFQKIMRAWSEVVLGPRPPPASVDISALKRRYVCQNVNCKRILQFLTNKPEQSETWRSVGRFVINHVQRCLAAHATPVATWNSVATDRYCITVVKKDVLFAPLRWSAEQRNGLEILRSISSNASELPVILGAEYVRVIDALQGRTGVSATGATSHTLAIHESSSTMSTAPASATSAAAPSVRRTAPVPVTSPTNAADATQFLKSRAEHDALAVTATVPAKPVAGSSDPVMAAESPFIEAPLTSEPTSSPVSQAQTVLNFFPIVSSKRSRNSSVAPATATPMLPSAFGSMPLSHPPKSSTASSVAPYGSDPDPQAKPALVTAFDSHPVTTRRGYSRPYSNPARNTLRVAASSMVASTVAATTASQERPRKRRKATYDPEDVIELTD</sequence>
<name>M2R969_CERS8</name>
<reference evidence="2 3" key="1">
    <citation type="journal article" date="2012" name="Proc. Natl. Acad. Sci. U.S.A.">
        <title>Comparative genomics of Ceriporiopsis subvermispora and Phanerochaete chrysosporium provide insight into selective ligninolysis.</title>
        <authorList>
            <person name="Fernandez-Fueyo E."/>
            <person name="Ruiz-Duenas F.J."/>
            <person name="Ferreira P."/>
            <person name="Floudas D."/>
            <person name="Hibbett D.S."/>
            <person name="Canessa P."/>
            <person name="Larrondo L.F."/>
            <person name="James T.Y."/>
            <person name="Seelenfreund D."/>
            <person name="Lobos S."/>
            <person name="Polanco R."/>
            <person name="Tello M."/>
            <person name="Honda Y."/>
            <person name="Watanabe T."/>
            <person name="Watanabe T."/>
            <person name="Ryu J.S."/>
            <person name="Kubicek C.P."/>
            <person name="Schmoll M."/>
            <person name="Gaskell J."/>
            <person name="Hammel K.E."/>
            <person name="St John F.J."/>
            <person name="Vanden Wymelenberg A."/>
            <person name="Sabat G."/>
            <person name="Splinter BonDurant S."/>
            <person name="Syed K."/>
            <person name="Yadav J.S."/>
            <person name="Doddapaneni H."/>
            <person name="Subramanian V."/>
            <person name="Lavin J.L."/>
            <person name="Oguiza J.A."/>
            <person name="Perez G."/>
            <person name="Pisabarro A.G."/>
            <person name="Ramirez L."/>
            <person name="Santoyo F."/>
            <person name="Master E."/>
            <person name="Coutinho P.M."/>
            <person name="Henrissat B."/>
            <person name="Lombard V."/>
            <person name="Magnuson J.K."/>
            <person name="Kuees U."/>
            <person name="Hori C."/>
            <person name="Igarashi K."/>
            <person name="Samejima M."/>
            <person name="Held B.W."/>
            <person name="Barry K.W."/>
            <person name="LaButti K.M."/>
            <person name="Lapidus A."/>
            <person name="Lindquist E.A."/>
            <person name="Lucas S.M."/>
            <person name="Riley R."/>
            <person name="Salamov A.A."/>
            <person name="Hoffmeister D."/>
            <person name="Schwenk D."/>
            <person name="Hadar Y."/>
            <person name="Yarden O."/>
            <person name="de Vries R.P."/>
            <person name="Wiebenga A."/>
            <person name="Stenlid J."/>
            <person name="Eastwood D."/>
            <person name="Grigoriev I.V."/>
            <person name="Berka R.M."/>
            <person name="Blanchette R.A."/>
            <person name="Kersten P."/>
            <person name="Martinez A.T."/>
            <person name="Vicuna R."/>
            <person name="Cullen D."/>
        </authorList>
    </citation>
    <scope>NUCLEOTIDE SEQUENCE [LARGE SCALE GENOMIC DNA]</scope>
    <source>
        <strain evidence="2 3">B</strain>
    </source>
</reference>
<feature type="region of interest" description="Disordered" evidence="1">
    <location>
        <begin position="419"/>
        <end position="451"/>
    </location>
</feature>
<feature type="compositionally biased region" description="Acidic residues" evidence="1">
    <location>
        <begin position="634"/>
        <end position="643"/>
    </location>
</feature>
<evidence type="ECO:0000256" key="1">
    <source>
        <dbReference type="SAM" id="MobiDB-lite"/>
    </source>
</evidence>
<evidence type="ECO:0000313" key="3">
    <source>
        <dbReference type="Proteomes" id="UP000016930"/>
    </source>
</evidence>
<organism evidence="2 3">
    <name type="scientific">Ceriporiopsis subvermispora (strain B)</name>
    <name type="common">White-rot fungus</name>
    <name type="synonym">Gelatoporia subvermispora</name>
    <dbReference type="NCBI Taxonomy" id="914234"/>
    <lineage>
        <taxon>Eukaryota</taxon>
        <taxon>Fungi</taxon>
        <taxon>Dikarya</taxon>
        <taxon>Basidiomycota</taxon>
        <taxon>Agaricomycotina</taxon>
        <taxon>Agaricomycetes</taxon>
        <taxon>Polyporales</taxon>
        <taxon>Gelatoporiaceae</taxon>
        <taxon>Gelatoporia</taxon>
    </lineage>
</organism>
<keyword evidence="3" id="KW-1185">Reference proteome</keyword>
<gene>
    <name evidence="2" type="ORF">CERSUDRAFT_91691</name>
</gene>
<dbReference type="OrthoDB" id="3269573at2759"/>
<feature type="compositionally biased region" description="Low complexity" evidence="1">
    <location>
        <begin position="611"/>
        <end position="621"/>
    </location>
</feature>
<proteinExistence type="predicted"/>
<feature type="region of interest" description="Disordered" evidence="1">
    <location>
        <begin position="543"/>
        <end position="574"/>
    </location>
</feature>
<evidence type="ECO:0000313" key="2">
    <source>
        <dbReference type="EMBL" id="EMD40940.1"/>
    </source>
</evidence>
<feature type="compositionally biased region" description="Low complexity" evidence="1">
    <location>
        <begin position="420"/>
        <end position="448"/>
    </location>
</feature>
<dbReference type="AlphaFoldDB" id="M2R969"/>
<dbReference type="HOGENOM" id="CLU_425772_0_0_1"/>
<protein>
    <submittedName>
        <fullName evidence="2">Uncharacterized protein</fullName>
    </submittedName>
</protein>
<dbReference type="EMBL" id="KB445792">
    <property type="protein sequence ID" value="EMD40940.1"/>
    <property type="molecule type" value="Genomic_DNA"/>
</dbReference>
<accession>M2R969</accession>
<dbReference type="Proteomes" id="UP000016930">
    <property type="component" value="Unassembled WGS sequence"/>
</dbReference>
<feature type="region of interest" description="Disordered" evidence="1">
    <location>
        <begin position="611"/>
        <end position="643"/>
    </location>
</feature>